<dbReference type="InterPro" id="IPR036661">
    <property type="entry name" value="Luciferase-like_sf"/>
</dbReference>
<evidence type="ECO:0000313" key="9">
    <source>
        <dbReference type="Proteomes" id="UP000663583"/>
    </source>
</evidence>
<dbReference type="SUPFAM" id="SSF51679">
    <property type="entry name" value="Bacterial luciferase-like"/>
    <property type="match status" value="1"/>
</dbReference>
<dbReference type="Proteomes" id="UP000465306">
    <property type="component" value="Unassembled WGS sequence"/>
</dbReference>
<keyword evidence="1" id="KW-0285">Flavoprotein</keyword>
<reference evidence="6" key="2">
    <citation type="submission" date="2020-02" db="EMBL/GenBank/DDBJ databases">
        <authorList>
            <person name="Matsumoto Y."/>
            <person name="Kinjo T."/>
            <person name="Motooka D."/>
            <person name="Nabeya D."/>
            <person name="Jung N."/>
            <person name="Uechi K."/>
            <person name="Horii T."/>
            <person name="Iida T."/>
            <person name="Fujita J."/>
            <person name="Nakamura S."/>
        </authorList>
    </citation>
    <scope>NUCLEOTIDE SEQUENCE</scope>
    <source>
        <strain evidence="6">JCM 13573</strain>
    </source>
</reference>
<dbReference type="GO" id="GO:0046306">
    <property type="term" value="P:alkanesulfonate catabolic process"/>
    <property type="evidence" value="ECO:0007669"/>
    <property type="project" value="TreeGrafter"/>
</dbReference>
<keyword evidence="4" id="KW-0503">Monooxygenase</keyword>
<evidence type="ECO:0000313" key="7">
    <source>
        <dbReference type="EMBL" id="QPI38115.1"/>
    </source>
</evidence>
<keyword evidence="2" id="KW-0288">FMN</keyword>
<evidence type="ECO:0000256" key="3">
    <source>
        <dbReference type="ARBA" id="ARBA00023002"/>
    </source>
</evidence>
<dbReference type="PANTHER" id="PTHR42847">
    <property type="entry name" value="ALKANESULFONATE MONOOXYGENASE"/>
    <property type="match status" value="1"/>
</dbReference>
<dbReference type="AlphaFoldDB" id="A0AAX1JCG8"/>
<evidence type="ECO:0000313" key="8">
    <source>
        <dbReference type="Proteomes" id="UP000465306"/>
    </source>
</evidence>
<dbReference type="Pfam" id="PF00296">
    <property type="entry name" value="Bac_luciferase"/>
    <property type="match status" value="1"/>
</dbReference>
<dbReference type="InterPro" id="IPR050172">
    <property type="entry name" value="SsuD_RutA_monooxygenase"/>
</dbReference>
<dbReference type="RefSeq" id="WP_085074385.1">
    <property type="nucleotide sequence ID" value="NZ_BLKU01000005.1"/>
</dbReference>
<protein>
    <submittedName>
        <fullName evidence="6">LLM class F420-dependent oxidoreductase</fullName>
    </submittedName>
    <submittedName>
        <fullName evidence="7">TIGR03619 family F420-dependent LLM class oxidoreductase</fullName>
        <ecNumber evidence="7">1.-.-.-</ecNumber>
    </submittedName>
</protein>
<accession>A0AAX1JCG8</accession>
<name>A0AAX1JCG8_9MYCO</name>
<sequence length="290" mass="32516">MHTYINTAFIDTTEIIDIAQAADELGYDGLGIPDHVINLAELDTPYPYTPDGRRRWPAFTDWPDPWVLIGALAQCTTHLRFVTTVYVAPLRDPYNAAKTIGTAAVLSGGRLELGLGVGWCREEFDLMGAPFDKRGKRTEEMIALMRELWSPGWTQFDGEFYHTPKLEMTPTPPPIPILFGGQSDIAYRRAAAHDGWIGDIFTIDQATQIAAKLARIREDMGRSLDGFQFHTALVDAVNPDDMDRTERGGVTAVITQPWMFYHGPDTTLAQKIDGMVRYCKQFDIEVDHAH</sequence>
<gene>
    <name evidence="7" type="ORF">I2456_00540</name>
    <name evidence="6" type="ORF">MKUB_30240</name>
</gene>
<dbReference type="EC" id="1.-.-.-" evidence="7"/>
<evidence type="ECO:0000259" key="5">
    <source>
        <dbReference type="Pfam" id="PF00296"/>
    </source>
</evidence>
<keyword evidence="3 7" id="KW-0560">Oxidoreductase</keyword>
<proteinExistence type="predicted"/>
<dbReference type="PANTHER" id="PTHR42847:SF4">
    <property type="entry name" value="ALKANESULFONATE MONOOXYGENASE-RELATED"/>
    <property type="match status" value="1"/>
</dbReference>
<evidence type="ECO:0000313" key="6">
    <source>
        <dbReference type="EMBL" id="GFG65534.1"/>
    </source>
</evidence>
<dbReference type="EMBL" id="BLKU01000005">
    <property type="protein sequence ID" value="GFG65534.1"/>
    <property type="molecule type" value="Genomic_DNA"/>
</dbReference>
<dbReference type="Gene3D" id="3.20.20.30">
    <property type="entry name" value="Luciferase-like domain"/>
    <property type="match status" value="1"/>
</dbReference>
<dbReference type="EMBL" id="CP065047">
    <property type="protein sequence ID" value="QPI38115.1"/>
    <property type="molecule type" value="Genomic_DNA"/>
</dbReference>
<reference evidence="6 8" key="1">
    <citation type="journal article" date="2019" name="Emerg. Microbes Infect.">
        <title>Comprehensive subspecies identification of 175 nontuberculous mycobacteria species based on 7547 genomic profiles.</title>
        <authorList>
            <person name="Matsumoto Y."/>
            <person name="Kinjo T."/>
            <person name="Motooka D."/>
            <person name="Nabeya D."/>
            <person name="Jung N."/>
            <person name="Uechi K."/>
            <person name="Horii T."/>
            <person name="Iida T."/>
            <person name="Fujita J."/>
            <person name="Nakamura S."/>
        </authorList>
    </citation>
    <scope>NUCLEOTIDE SEQUENCE [LARGE SCALE GENOMIC DNA]</scope>
    <source>
        <strain evidence="6 8">JCM 13573</strain>
    </source>
</reference>
<dbReference type="GO" id="GO:0008726">
    <property type="term" value="F:alkanesulfonate monooxygenase activity"/>
    <property type="evidence" value="ECO:0007669"/>
    <property type="project" value="TreeGrafter"/>
</dbReference>
<feature type="domain" description="Luciferase-like" evidence="5">
    <location>
        <begin position="11"/>
        <end position="246"/>
    </location>
</feature>
<evidence type="ECO:0000256" key="4">
    <source>
        <dbReference type="ARBA" id="ARBA00023033"/>
    </source>
</evidence>
<evidence type="ECO:0000256" key="1">
    <source>
        <dbReference type="ARBA" id="ARBA00022630"/>
    </source>
</evidence>
<dbReference type="Proteomes" id="UP000663583">
    <property type="component" value="Chromosome"/>
</dbReference>
<dbReference type="NCBIfam" id="TIGR03619">
    <property type="entry name" value="F420_Rv2161c"/>
    <property type="match status" value="1"/>
</dbReference>
<dbReference type="InterPro" id="IPR019921">
    <property type="entry name" value="Lucif-like_OxRdtase_Rv2161c"/>
</dbReference>
<dbReference type="InterPro" id="IPR011251">
    <property type="entry name" value="Luciferase-like_dom"/>
</dbReference>
<dbReference type="KEGG" id="mku:I2456_00540"/>
<organism evidence="7 9">
    <name type="scientific">Mycobacterium kubicae</name>
    <dbReference type="NCBI Taxonomy" id="120959"/>
    <lineage>
        <taxon>Bacteria</taxon>
        <taxon>Bacillati</taxon>
        <taxon>Actinomycetota</taxon>
        <taxon>Actinomycetes</taxon>
        <taxon>Mycobacteriales</taxon>
        <taxon>Mycobacteriaceae</taxon>
        <taxon>Mycobacterium</taxon>
        <taxon>Mycobacterium simiae complex</taxon>
    </lineage>
</organism>
<keyword evidence="8" id="KW-1185">Reference proteome</keyword>
<evidence type="ECO:0000256" key="2">
    <source>
        <dbReference type="ARBA" id="ARBA00022643"/>
    </source>
</evidence>
<reference evidence="7" key="3">
    <citation type="submission" date="2020-11" db="EMBL/GenBank/DDBJ databases">
        <title>Intraspecies plasmid and genomic variation of Mycobacterium kubicae revealed by the complete genome sequences of two clinical isolates.</title>
        <authorList>
            <person name="Hendrix J.R."/>
            <person name="Epperson L.E."/>
            <person name="Honda J.R."/>
            <person name="Strong M."/>
        </authorList>
    </citation>
    <scope>NUCLEOTIDE SEQUENCE</scope>
    <source>
        <strain evidence="7">JCM 13573</strain>
    </source>
</reference>